<evidence type="ECO:0000313" key="16">
    <source>
        <dbReference type="Proteomes" id="UP000464787"/>
    </source>
</evidence>
<dbReference type="PANTHER" id="PTHR30561">
    <property type="entry name" value="SMR FAMILY PROTON-DEPENDENT DRUG EFFLUX TRANSPORTER SUGE"/>
    <property type="match status" value="1"/>
</dbReference>
<dbReference type="PANTHER" id="PTHR30561:SF1">
    <property type="entry name" value="MULTIDRUG TRANSPORTER EMRE"/>
    <property type="match status" value="1"/>
</dbReference>
<evidence type="ECO:0000256" key="7">
    <source>
        <dbReference type="ARBA" id="ARBA00022692"/>
    </source>
</evidence>
<dbReference type="GO" id="GO:0022857">
    <property type="term" value="F:transmembrane transporter activity"/>
    <property type="evidence" value="ECO:0007669"/>
    <property type="project" value="InterPro"/>
</dbReference>
<feature type="transmembrane region" description="Helical" evidence="13">
    <location>
        <begin position="218"/>
        <end position="237"/>
    </location>
</feature>
<dbReference type="Proteomes" id="UP000464787">
    <property type="component" value="Chromosome"/>
</dbReference>
<dbReference type="GO" id="GO:0009245">
    <property type="term" value="P:lipid A biosynthetic process"/>
    <property type="evidence" value="ECO:0007669"/>
    <property type="project" value="UniProtKB-KW"/>
</dbReference>
<keyword evidence="3" id="KW-1003">Cell membrane</keyword>
<accession>A0A857JD00</accession>
<evidence type="ECO:0000256" key="6">
    <source>
        <dbReference type="ARBA" id="ARBA00022556"/>
    </source>
</evidence>
<organism evidence="15 16">
    <name type="scientific">Xylophilus rhododendri</name>
    <dbReference type="NCBI Taxonomy" id="2697032"/>
    <lineage>
        <taxon>Bacteria</taxon>
        <taxon>Pseudomonadati</taxon>
        <taxon>Pseudomonadota</taxon>
        <taxon>Betaproteobacteria</taxon>
        <taxon>Burkholderiales</taxon>
        <taxon>Xylophilus</taxon>
    </lineage>
</organism>
<keyword evidence="10" id="KW-0443">Lipid metabolism</keyword>
<dbReference type="RefSeq" id="WP_160554893.1">
    <property type="nucleotide sequence ID" value="NZ_CP047650.1"/>
</dbReference>
<feature type="transmembrane region" description="Helical" evidence="13">
    <location>
        <begin position="93"/>
        <end position="111"/>
    </location>
</feature>
<evidence type="ECO:0000256" key="8">
    <source>
        <dbReference type="ARBA" id="ARBA00022985"/>
    </source>
</evidence>
<feature type="transmembrane region" description="Helical" evidence="13">
    <location>
        <begin position="36"/>
        <end position="55"/>
    </location>
</feature>
<keyword evidence="4" id="KW-0444">Lipid biosynthesis</keyword>
<dbReference type="EMBL" id="CP047650">
    <property type="protein sequence ID" value="QHJ01084.1"/>
    <property type="molecule type" value="Genomic_DNA"/>
</dbReference>
<keyword evidence="2" id="KW-0813">Transport</keyword>
<dbReference type="GO" id="GO:0005886">
    <property type="term" value="C:plasma membrane"/>
    <property type="evidence" value="ECO:0007669"/>
    <property type="project" value="UniProtKB-SubCell"/>
</dbReference>
<evidence type="ECO:0000256" key="13">
    <source>
        <dbReference type="SAM" id="Phobius"/>
    </source>
</evidence>
<dbReference type="GO" id="GO:0009103">
    <property type="term" value="P:lipopolysaccharide biosynthetic process"/>
    <property type="evidence" value="ECO:0007669"/>
    <property type="project" value="UniProtKB-KW"/>
</dbReference>
<keyword evidence="7 13" id="KW-0812">Transmembrane</keyword>
<reference evidence="15 16" key="1">
    <citation type="submission" date="2020-01" db="EMBL/GenBank/DDBJ databases">
        <title>Genome sequencing of strain KACC 21265.</title>
        <authorList>
            <person name="Heo J."/>
            <person name="Kim S.-J."/>
            <person name="Kim J.-S."/>
            <person name="Hong S.-B."/>
            <person name="Kwon S.-W."/>
        </authorList>
    </citation>
    <scope>NUCLEOTIDE SEQUENCE [LARGE SCALE GENOMIC DNA]</scope>
    <source>
        <strain evidence="15 16">KACC 21265</strain>
    </source>
</reference>
<dbReference type="KEGG" id="xyk:GT347_25715"/>
<evidence type="ECO:0000256" key="9">
    <source>
        <dbReference type="ARBA" id="ARBA00022989"/>
    </source>
</evidence>
<evidence type="ECO:0000256" key="12">
    <source>
        <dbReference type="ARBA" id="ARBA00038032"/>
    </source>
</evidence>
<evidence type="ECO:0000256" key="4">
    <source>
        <dbReference type="ARBA" id="ARBA00022516"/>
    </source>
</evidence>
<dbReference type="Gene3D" id="1.10.3730.20">
    <property type="match status" value="2"/>
</dbReference>
<feature type="transmembrane region" description="Helical" evidence="13">
    <location>
        <begin position="150"/>
        <end position="167"/>
    </location>
</feature>
<feature type="transmembrane region" description="Helical" evidence="13">
    <location>
        <begin position="117"/>
        <end position="138"/>
    </location>
</feature>
<keyword evidence="6" id="KW-0441">Lipid A biosynthesis</keyword>
<sequence>MTLGIPLVLAILFAALLHAGWNALIKSGGDKSLDTALVHSLGVLFAIPAAIWFGLPVAAAWPYIVASWTIHVAYYIALAGAYRHGDLGLTYPIMRGTAPMLVALVGAIFVGERLSGQAWTGVCILSAGVLMVGLARVAGTPGGGQHRGKALGFALANACIIAAYTVIDGMGVRASGDAFSYAAAIFLFDGLPYTALVLWQAGPRRREALGYMRRRAPLAIGGTAASLGSYSIALWAMTHAPVALVAALRETSVIFAALIGTLLLGERFGWVRAAGTGLVVVGVATLRFS</sequence>
<evidence type="ECO:0000256" key="5">
    <source>
        <dbReference type="ARBA" id="ARBA00022519"/>
    </source>
</evidence>
<feature type="domain" description="EamA" evidence="14">
    <location>
        <begin position="150"/>
        <end position="285"/>
    </location>
</feature>
<dbReference type="SUPFAM" id="SSF103481">
    <property type="entry name" value="Multidrug resistance efflux transporter EmrE"/>
    <property type="match status" value="2"/>
</dbReference>
<dbReference type="AlphaFoldDB" id="A0A857JD00"/>
<feature type="transmembrane region" description="Helical" evidence="13">
    <location>
        <begin position="179"/>
        <end position="198"/>
    </location>
</feature>
<evidence type="ECO:0000259" key="14">
    <source>
        <dbReference type="Pfam" id="PF00892"/>
    </source>
</evidence>
<evidence type="ECO:0000313" key="15">
    <source>
        <dbReference type="EMBL" id="QHJ01084.1"/>
    </source>
</evidence>
<feature type="transmembrane region" description="Helical" evidence="13">
    <location>
        <begin position="61"/>
        <end position="81"/>
    </location>
</feature>
<evidence type="ECO:0000256" key="10">
    <source>
        <dbReference type="ARBA" id="ARBA00023098"/>
    </source>
</evidence>
<name>A0A857JD00_9BURK</name>
<keyword evidence="16" id="KW-1185">Reference proteome</keyword>
<gene>
    <name evidence="15" type="ORF">GT347_25715</name>
</gene>
<dbReference type="Pfam" id="PF00892">
    <property type="entry name" value="EamA"/>
    <property type="match status" value="1"/>
</dbReference>
<feature type="transmembrane region" description="Helical" evidence="13">
    <location>
        <begin position="243"/>
        <end position="263"/>
    </location>
</feature>
<evidence type="ECO:0000256" key="2">
    <source>
        <dbReference type="ARBA" id="ARBA00022448"/>
    </source>
</evidence>
<feature type="transmembrane region" description="Helical" evidence="13">
    <location>
        <begin position="6"/>
        <end position="24"/>
    </location>
</feature>
<dbReference type="InterPro" id="IPR000390">
    <property type="entry name" value="Small_drug/metabolite_transptr"/>
</dbReference>
<comment type="subcellular location">
    <subcellularLocation>
        <location evidence="1">Cell membrane</location>
        <topology evidence="1">Multi-pass membrane protein</topology>
    </subcellularLocation>
</comment>
<evidence type="ECO:0000256" key="3">
    <source>
        <dbReference type="ARBA" id="ARBA00022475"/>
    </source>
</evidence>
<keyword evidence="5" id="KW-0997">Cell inner membrane</keyword>
<dbReference type="InterPro" id="IPR037185">
    <property type="entry name" value="EmrE-like"/>
</dbReference>
<evidence type="ECO:0000256" key="11">
    <source>
        <dbReference type="ARBA" id="ARBA00023136"/>
    </source>
</evidence>
<keyword evidence="11 13" id="KW-0472">Membrane</keyword>
<keyword evidence="8" id="KW-0448">Lipopolysaccharide biosynthesis</keyword>
<keyword evidence="9 13" id="KW-1133">Transmembrane helix</keyword>
<evidence type="ECO:0000256" key="1">
    <source>
        <dbReference type="ARBA" id="ARBA00004651"/>
    </source>
</evidence>
<comment type="similarity">
    <text evidence="12">Belongs to the drug/metabolite transporter (DMT) superfamily. Small multidrug resistance (SMR) (TC 2.A.7.1) family.</text>
</comment>
<proteinExistence type="inferred from homology"/>
<feature type="transmembrane region" description="Helical" evidence="13">
    <location>
        <begin position="270"/>
        <end position="288"/>
    </location>
</feature>
<dbReference type="InterPro" id="IPR000620">
    <property type="entry name" value="EamA_dom"/>
</dbReference>
<protein>
    <submittedName>
        <fullName evidence="15">EamA family transporter</fullName>
    </submittedName>
</protein>